<dbReference type="Proteomes" id="UP000198323">
    <property type="component" value="Unassembled WGS sequence"/>
</dbReference>
<protein>
    <recommendedName>
        <fullName evidence="4">Tudor domain-containing protein</fullName>
    </recommendedName>
</protein>
<comment type="caution">
    <text evidence="2">The sequence shown here is derived from an EMBL/GenBank/DDBJ whole genome shotgun (WGS) entry which is preliminary data.</text>
</comment>
<organism evidence="2 3">
    <name type="scientific">Callipepla squamata</name>
    <name type="common">Scaled quail</name>
    <dbReference type="NCBI Taxonomy" id="9009"/>
    <lineage>
        <taxon>Eukaryota</taxon>
        <taxon>Metazoa</taxon>
        <taxon>Chordata</taxon>
        <taxon>Craniata</taxon>
        <taxon>Vertebrata</taxon>
        <taxon>Euteleostomi</taxon>
        <taxon>Archelosauria</taxon>
        <taxon>Archosauria</taxon>
        <taxon>Dinosauria</taxon>
        <taxon>Saurischia</taxon>
        <taxon>Theropoda</taxon>
        <taxon>Coelurosauria</taxon>
        <taxon>Aves</taxon>
        <taxon>Neognathae</taxon>
        <taxon>Galloanserae</taxon>
        <taxon>Galliformes</taxon>
        <taxon>Odontophoridae</taxon>
        <taxon>Callipepla</taxon>
    </lineage>
</organism>
<dbReference type="AlphaFoldDB" id="A0A226N8I3"/>
<name>A0A226N8I3_CALSU</name>
<accession>A0A226N8I3</accession>
<dbReference type="OrthoDB" id="9995375at2759"/>
<evidence type="ECO:0000313" key="3">
    <source>
        <dbReference type="Proteomes" id="UP000198323"/>
    </source>
</evidence>
<feature type="region of interest" description="Disordered" evidence="1">
    <location>
        <begin position="437"/>
        <end position="456"/>
    </location>
</feature>
<keyword evidence="3" id="KW-1185">Reference proteome</keyword>
<sequence>MNQIQTYYKEHTHPYKAGQMAYYGYRERVVLNDLQAILPDFLTLESQAFHPSGLCNIVDLQTPFNGEEFLRECGLNHSDFIESERLVPLGSLYSFFYSTFNIKVGKALMKKMTERDQAVIVSRESNGQIVVELYDEQLQFVEDGNLINQLRKEINEAVVNACCEKGLDERRVEFIDYGNAAVCFLSRVKTSPDESWTDEGTSYFLSKQIEGKTGLQNKPVHEWKSMPRQIQDMNDIPPLDLNSGQVERAEIIIEEGLECMTKSERNSKWYRSKVILSNDIKSIPKQAVICEWTIKLEKSDNFEDFIDCVKKLSLLLSDVPENLPALPEESVVPGASCLIQFGLAAQWNRAEISEVTRKYWSTEAKLLFQKLLCKPGLMFRFNHYGSAMRLEVDILYEESNIAHTLVAAGYAVYSASGCSCIPVDRMTIWVFHRKRNSPKSEGYRSSTSEDIYGSLD</sequence>
<dbReference type="STRING" id="9009.A0A226N8I3"/>
<evidence type="ECO:0000256" key="1">
    <source>
        <dbReference type="SAM" id="MobiDB-lite"/>
    </source>
</evidence>
<evidence type="ECO:0000313" key="2">
    <source>
        <dbReference type="EMBL" id="OXB63923.1"/>
    </source>
</evidence>
<gene>
    <name evidence="2" type="ORF">ASZ78_007765</name>
</gene>
<dbReference type="EMBL" id="MCFN01000140">
    <property type="protein sequence ID" value="OXB63923.1"/>
    <property type="molecule type" value="Genomic_DNA"/>
</dbReference>
<proteinExistence type="predicted"/>
<evidence type="ECO:0008006" key="4">
    <source>
        <dbReference type="Google" id="ProtNLM"/>
    </source>
</evidence>
<reference evidence="2 3" key="1">
    <citation type="submission" date="2016-07" db="EMBL/GenBank/DDBJ databases">
        <title>Disparate Historic Effective Population Sizes Predicted by Modern Levels of Genome Diversity for the Scaled Quail (Callipepla squamata) and the Northern Bobwhite (Colinus virginianus): Inferences from First and Second Generation Draft Genome Assemblies for Sympatric New World Quail.</title>
        <authorList>
            <person name="Oldeschulte D.L."/>
            <person name="Halley Y.A."/>
            <person name="Bhattarai E.K."/>
            <person name="Brashear W.A."/>
            <person name="Hill J."/>
            <person name="Metz R.P."/>
            <person name="Johnson C.D."/>
            <person name="Rollins D."/>
            <person name="Peterson M.J."/>
            <person name="Bickhart D.M."/>
            <person name="Decker J.E."/>
            <person name="Seabury C.M."/>
        </authorList>
    </citation>
    <scope>NUCLEOTIDE SEQUENCE [LARGE SCALE GENOMIC DNA]</scope>
    <source>
        <strain evidence="2 3">Texas</strain>
        <tissue evidence="2">Leg muscle</tissue>
    </source>
</reference>